<dbReference type="EMBL" id="JAVHNS010000012">
    <property type="protein sequence ID" value="KAK6338596.1"/>
    <property type="molecule type" value="Genomic_DNA"/>
</dbReference>
<name>A0AAV9UB82_9PEZI</name>
<evidence type="ECO:0000313" key="1">
    <source>
        <dbReference type="EMBL" id="KAK6338596.1"/>
    </source>
</evidence>
<protein>
    <submittedName>
        <fullName evidence="1">Uncharacterized protein</fullName>
    </submittedName>
</protein>
<reference evidence="1 2" key="1">
    <citation type="submission" date="2019-10" db="EMBL/GenBank/DDBJ databases">
        <authorList>
            <person name="Palmer J.M."/>
        </authorList>
    </citation>
    <scope>NUCLEOTIDE SEQUENCE [LARGE SCALE GENOMIC DNA]</scope>
    <source>
        <strain evidence="1 2">TWF730</strain>
    </source>
</reference>
<gene>
    <name evidence="1" type="ORF">TWF730_002657</name>
</gene>
<evidence type="ECO:0000313" key="2">
    <source>
        <dbReference type="Proteomes" id="UP001373714"/>
    </source>
</evidence>
<dbReference type="AlphaFoldDB" id="A0AAV9UB82"/>
<dbReference type="Proteomes" id="UP001373714">
    <property type="component" value="Unassembled WGS sequence"/>
</dbReference>
<sequence>MKDIYGVALTDSTEKHRRYVVSRRVVTLARIKDGMTEATGGSLKRKGHISGPAHADVMCFAKELHGVYRHISGRGKNNRKVPNIFDKGLEKLADRKIWDRVLDMGQGSEKFTP</sequence>
<comment type="caution">
    <text evidence="1">The sequence shown here is derived from an EMBL/GenBank/DDBJ whole genome shotgun (WGS) entry which is preliminary data.</text>
</comment>
<accession>A0AAV9UB82</accession>
<proteinExistence type="predicted"/>
<organism evidence="1 2">
    <name type="scientific">Orbilia blumenaviensis</name>
    <dbReference type="NCBI Taxonomy" id="1796055"/>
    <lineage>
        <taxon>Eukaryota</taxon>
        <taxon>Fungi</taxon>
        <taxon>Dikarya</taxon>
        <taxon>Ascomycota</taxon>
        <taxon>Pezizomycotina</taxon>
        <taxon>Orbiliomycetes</taxon>
        <taxon>Orbiliales</taxon>
        <taxon>Orbiliaceae</taxon>
        <taxon>Orbilia</taxon>
    </lineage>
</organism>
<keyword evidence="2" id="KW-1185">Reference proteome</keyword>